<organism evidence="1 2">
    <name type="scientific">Pristionchus fissidentatus</name>
    <dbReference type="NCBI Taxonomy" id="1538716"/>
    <lineage>
        <taxon>Eukaryota</taxon>
        <taxon>Metazoa</taxon>
        <taxon>Ecdysozoa</taxon>
        <taxon>Nematoda</taxon>
        <taxon>Chromadorea</taxon>
        <taxon>Rhabditida</taxon>
        <taxon>Rhabditina</taxon>
        <taxon>Diplogasteromorpha</taxon>
        <taxon>Diplogasteroidea</taxon>
        <taxon>Neodiplogasteridae</taxon>
        <taxon>Pristionchus</taxon>
    </lineage>
</organism>
<dbReference type="AlphaFoldDB" id="A0AAV5WDM2"/>
<proteinExistence type="predicted"/>
<evidence type="ECO:0000313" key="1">
    <source>
        <dbReference type="EMBL" id="GMT29962.1"/>
    </source>
</evidence>
<gene>
    <name evidence="1" type="ORF">PFISCL1PPCAC_21259</name>
</gene>
<evidence type="ECO:0008006" key="3">
    <source>
        <dbReference type="Google" id="ProtNLM"/>
    </source>
</evidence>
<name>A0AAV5WDM2_9BILA</name>
<dbReference type="Proteomes" id="UP001432322">
    <property type="component" value="Unassembled WGS sequence"/>
</dbReference>
<feature type="non-terminal residue" evidence="1">
    <location>
        <position position="1"/>
    </location>
</feature>
<reference evidence="1" key="1">
    <citation type="submission" date="2023-10" db="EMBL/GenBank/DDBJ databases">
        <title>Genome assembly of Pristionchus species.</title>
        <authorList>
            <person name="Yoshida K."/>
            <person name="Sommer R.J."/>
        </authorList>
    </citation>
    <scope>NUCLEOTIDE SEQUENCE</scope>
    <source>
        <strain evidence="1">RS5133</strain>
    </source>
</reference>
<accession>A0AAV5WDM2</accession>
<comment type="caution">
    <text evidence="1">The sequence shown here is derived from an EMBL/GenBank/DDBJ whole genome shotgun (WGS) entry which is preliminary data.</text>
</comment>
<sequence length="309" mass="36157">IESSSLSVARQNKEEEEKKQNYLVFPIIDLPDEISAKILLYMGKRELNVCMQSFSLHKAYVNWRKYKKIDRMFIKMIGNEITEFKCNRYRFYSSNFYSFNSSLRNISDKFREIYGKCEIDTATLSLCNVIPATMEYCVDLVRMCAIPSIKNLDIDYENVGYNVINDTHDIINDEMLRELLISKKVISINLITCTKLTAQGVFEVYKDWISGQLPFENFNFSLPRPTVIRFVELFREAGYDITVKPSNRGYIIGYQQFDPMRLAKLVKLIQRNGMDNFYIFEWTALDDQKMRITMANIMTTSTGDTLPKL</sequence>
<keyword evidence="2" id="KW-1185">Reference proteome</keyword>
<evidence type="ECO:0000313" key="2">
    <source>
        <dbReference type="Proteomes" id="UP001432322"/>
    </source>
</evidence>
<dbReference type="EMBL" id="BTSY01000005">
    <property type="protein sequence ID" value="GMT29962.1"/>
    <property type="molecule type" value="Genomic_DNA"/>
</dbReference>
<protein>
    <recommendedName>
        <fullName evidence="3">F-box domain-containing protein</fullName>
    </recommendedName>
</protein>